<dbReference type="GO" id="GO:0005975">
    <property type="term" value="P:carbohydrate metabolic process"/>
    <property type="evidence" value="ECO:0007669"/>
    <property type="project" value="InterPro"/>
</dbReference>
<dbReference type="Gene3D" id="2.60.120.260">
    <property type="entry name" value="Galactose-binding domain-like"/>
    <property type="match status" value="1"/>
</dbReference>
<comment type="similarity">
    <text evidence="1">Belongs to the glycosyl hydrolase 2 family.</text>
</comment>
<evidence type="ECO:0000256" key="1">
    <source>
        <dbReference type="ARBA" id="ARBA00007401"/>
    </source>
</evidence>
<dbReference type="InterPro" id="IPR006103">
    <property type="entry name" value="Glyco_hydro_2_cat"/>
</dbReference>
<dbReference type="SUPFAM" id="SSF51445">
    <property type="entry name" value="(Trans)glycosidases"/>
    <property type="match status" value="1"/>
</dbReference>
<dbReference type="EMBL" id="JAHQCW010000041">
    <property type="protein sequence ID" value="MBU9738750.1"/>
    <property type="molecule type" value="Genomic_DNA"/>
</dbReference>
<dbReference type="Proteomes" id="UP000712157">
    <property type="component" value="Unassembled WGS sequence"/>
</dbReference>
<dbReference type="PANTHER" id="PTHR42732:SF2">
    <property type="entry name" value="BETA-MANNOSIDASE"/>
    <property type="match status" value="1"/>
</dbReference>
<feature type="domain" description="Glycosyl hydrolases family 2 sugar binding" evidence="6">
    <location>
        <begin position="55"/>
        <end position="128"/>
    </location>
</feature>
<dbReference type="PANTHER" id="PTHR42732">
    <property type="entry name" value="BETA-GALACTOSIDASE"/>
    <property type="match status" value="1"/>
</dbReference>
<name>A0A949NIT9_9FIRM</name>
<protein>
    <submittedName>
        <fullName evidence="7">Glycoside hydrolase family 2</fullName>
    </submittedName>
</protein>
<dbReference type="AlphaFoldDB" id="A0A949NIT9"/>
<dbReference type="Pfam" id="PF02836">
    <property type="entry name" value="Glyco_hydro_2_C"/>
    <property type="match status" value="1"/>
</dbReference>
<evidence type="ECO:0000256" key="2">
    <source>
        <dbReference type="ARBA" id="ARBA00022801"/>
    </source>
</evidence>
<proteinExistence type="inferred from homology"/>
<reference evidence="7" key="1">
    <citation type="submission" date="2021-06" db="EMBL/GenBank/DDBJ databases">
        <title>Description of novel taxa of the family Lachnospiraceae.</title>
        <authorList>
            <person name="Chaplin A.V."/>
            <person name="Sokolova S.R."/>
            <person name="Pikina A.P."/>
            <person name="Korzhanova M."/>
            <person name="Belova V."/>
            <person name="Korostin D."/>
            <person name="Efimov B.A."/>
        </authorList>
    </citation>
    <scope>NUCLEOTIDE SEQUENCE</scope>
    <source>
        <strain evidence="7">ASD5720</strain>
    </source>
</reference>
<dbReference type="InterPro" id="IPR006104">
    <property type="entry name" value="Glyco_hydro_2_N"/>
</dbReference>
<dbReference type="InterPro" id="IPR051913">
    <property type="entry name" value="GH2_Domain-Containing"/>
</dbReference>
<comment type="caution">
    <text evidence="7">The sequence shown here is derived from an EMBL/GenBank/DDBJ whole genome shotgun (WGS) entry which is preliminary data.</text>
</comment>
<dbReference type="Pfam" id="PF00703">
    <property type="entry name" value="Glyco_hydro_2"/>
    <property type="match status" value="1"/>
</dbReference>
<dbReference type="InterPro" id="IPR008979">
    <property type="entry name" value="Galactose-bd-like_sf"/>
</dbReference>
<dbReference type="SUPFAM" id="SSF49303">
    <property type="entry name" value="beta-Galactosidase/glucuronidase domain"/>
    <property type="match status" value="1"/>
</dbReference>
<organism evidence="7 8">
    <name type="scientific">Diplocloster agilis</name>
    <dbReference type="NCBI Taxonomy" id="2850323"/>
    <lineage>
        <taxon>Bacteria</taxon>
        <taxon>Bacillati</taxon>
        <taxon>Bacillota</taxon>
        <taxon>Clostridia</taxon>
        <taxon>Lachnospirales</taxon>
        <taxon>Lachnospiraceae</taxon>
        <taxon>Diplocloster</taxon>
    </lineage>
</organism>
<evidence type="ECO:0000259" key="5">
    <source>
        <dbReference type="Pfam" id="PF02836"/>
    </source>
</evidence>
<feature type="domain" description="Glycoside hydrolase family 2 catalytic" evidence="5">
    <location>
        <begin position="289"/>
        <end position="440"/>
    </location>
</feature>
<evidence type="ECO:0000259" key="6">
    <source>
        <dbReference type="Pfam" id="PF02837"/>
    </source>
</evidence>
<dbReference type="Pfam" id="PF02837">
    <property type="entry name" value="Glyco_hydro_2_N"/>
    <property type="match status" value="1"/>
</dbReference>
<evidence type="ECO:0000313" key="8">
    <source>
        <dbReference type="Proteomes" id="UP000712157"/>
    </source>
</evidence>
<dbReference type="Gene3D" id="3.20.20.80">
    <property type="entry name" value="Glycosidases"/>
    <property type="match status" value="1"/>
</dbReference>
<keyword evidence="8" id="KW-1185">Reference proteome</keyword>
<dbReference type="GO" id="GO:0004553">
    <property type="term" value="F:hydrolase activity, hydrolyzing O-glycosyl compounds"/>
    <property type="evidence" value="ECO:0007669"/>
    <property type="project" value="InterPro"/>
</dbReference>
<dbReference type="InterPro" id="IPR006102">
    <property type="entry name" value="Ig-like_GH2"/>
</dbReference>
<sequence length="567" mass="65281">MMRKHWENLNGVWEYAILEGVPGRIPARFDGEIVVPFSPESALSGVGRRLEPGQTLWYSRKVRFDAGEGERVLLHFGAVDQCCTVYCNGNTAGRHEGGYWPFSLDITEFVKEGENLIQLAVTDESDGGLQAYGKQRMERGGIWYTPQSGIWQTVWVEYVPEVYIRDLKITPHYDEGCVDFTLFFQGQLPPSEVLLEIFDGDTAVVREKFQGNRIRAVVPEFKSWSPESPFLYRVILTVGEDCVESYFGMRKFGMMMDAHGYPRLALNGRPVFHNGLLDQGYFSDGLYTAPSDEAIVEELSRVKALGFNMLRKHIKIEPMRWYYHCDRLGIFVWQDFVSGGGPFNIWMTQNLPFLGVEVKDDRYKLLGRRDPLGRRIFEKNMRDTVKALYNVVSLAVWVPFNEGWGQFDAVRIAQTLHKLDPTRLIDHASGWYDQGAGDIRSYHVYNRRFRMKKDPCGRIQALTEFGGYSCPSRKHMVSRRLFGYRILKSREELTEVYEKLYREEVLGNVEHGLSAAVYTQVSDVEDEINGLFTYDRAVLKINKETVRRINREIQEMFEKASAAADTL</sequence>
<evidence type="ECO:0000256" key="3">
    <source>
        <dbReference type="ARBA" id="ARBA00023295"/>
    </source>
</evidence>
<dbReference type="InterPro" id="IPR013783">
    <property type="entry name" value="Ig-like_fold"/>
</dbReference>
<evidence type="ECO:0000259" key="4">
    <source>
        <dbReference type="Pfam" id="PF00703"/>
    </source>
</evidence>
<gene>
    <name evidence="7" type="ORF">KTH89_19595</name>
</gene>
<dbReference type="SUPFAM" id="SSF49785">
    <property type="entry name" value="Galactose-binding domain-like"/>
    <property type="match status" value="1"/>
</dbReference>
<evidence type="ECO:0000313" key="7">
    <source>
        <dbReference type="EMBL" id="MBU9738750.1"/>
    </source>
</evidence>
<keyword evidence="3" id="KW-0326">Glycosidase</keyword>
<dbReference type="Gene3D" id="2.60.40.10">
    <property type="entry name" value="Immunoglobulins"/>
    <property type="match status" value="1"/>
</dbReference>
<accession>A0A949NIT9</accession>
<feature type="domain" description="Glycoside hydrolase family 2 immunoglobulin-like beta-sandwich" evidence="4">
    <location>
        <begin position="162"/>
        <end position="250"/>
    </location>
</feature>
<keyword evidence="2 7" id="KW-0378">Hydrolase</keyword>
<dbReference type="InterPro" id="IPR036156">
    <property type="entry name" value="Beta-gal/glucu_dom_sf"/>
</dbReference>
<dbReference type="InterPro" id="IPR017853">
    <property type="entry name" value="GH"/>
</dbReference>